<protein>
    <submittedName>
        <fullName evidence="7">FAD/FMN-containing dehydrogenase</fullName>
    </submittedName>
</protein>
<dbReference type="GO" id="GO:0016491">
    <property type="term" value="F:oxidoreductase activity"/>
    <property type="evidence" value="ECO:0007669"/>
    <property type="project" value="UniProtKB-KW"/>
</dbReference>
<comment type="similarity">
    <text evidence="2">Belongs to the oxygen-dependent FAD-linked oxidoreductase family.</text>
</comment>
<keyword evidence="4" id="KW-0274">FAD</keyword>
<organism evidence="7 8">
    <name type="scientific">Sphaerisporangium krabiense</name>
    <dbReference type="NCBI Taxonomy" id="763782"/>
    <lineage>
        <taxon>Bacteria</taxon>
        <taxon>Bacillati</taxon>
        <taxon>Actinomycetota</taxon>
        <taxon>Actinomycetes</taxon>
        <taxon>Streptosporangiales</taxon>
        <taxon>Streptosporangiaceae</taxon>
        <taxon>Sphaerisporangium</taxon>
    </lineage>
</organism>
<dbReference type="EMBL" id="JACHBR010000001">
    <property type="protein sequence ID" value="MBB5626034.1"/>
    <property type="molecule type" value="Genomic_DNA"/>
</dbReference>
<dbReference type="AlphaFoldDB" id="A0A7W9DPG4"/>
<dbReference type="PROSITE" id="PS51387">
    <property type="entry name" value="FAD_PCMH"/>
    <property type="match status" value="1"/>
</dbReference>
<dbReference type="InterPro" id="IPR016169">
    <property type="entry name" value="FAD-bd_PCMH_sub2"/>
</dbReference>
<dbReference type="InterPro" id="IPR036318">
    <property type="entry name" value="FAD-bd_PCMH-like_sf"/>
</dbReference>
<sequence>MNGARPRPSRPHLLYPGDPGYDEARAVWNAMHDRRPVCVARCRTAEEVSDALRFAVANGHPVTVRGGGHNVAGAAVADDAVMIDLSPMRGVLVDAGAKVAHADGGCLLRDVDAATVRYGLACPAGVVSHTGLGGLALGGGYGWLARTWGPTCDHILAAQVVLPDGSIVEATDAEHPELLWALRGGGGGNFGVVTRFTLRLRPVGPLYHYVAQYPPATAARALAAYRSFAERQPDNLHVVGALKRLPGAAPDGGGVVLRLSGAYFGDPQDGPARIAPLLDAAPPETATGRVISYLELQGMGDLSEPHGHRYYTKSGYLTGLPDEAVASMLSGAREMPSTLSSIDFEYLRGAIARLPEHDGAFPNRDAPYIVTASAQWTDPAHDEENVAWTRRAVRSLSGSRMPGAYVNYVQDEEWAPPDIYGEQRLRRLAAVKRVYDPDDVLRGGRIPAAARPTTSASEGT</sequence>
<dbReference type="InterPro" id="IPR006094">
    <property type="entry name" value="Oxid_FAD_bind_N"/>
</dbReference>
<dbReference type="PANTHER" id="PTHR42973:SF39">
    <property type="entry name" value="FAD-BINDING PCMH-TYPE DOMAIN-CONTAINING PROTEIN"/>
    <property type="match status" value="1"/>
</dbReference>
<dbReference type="RefSeq" id="WP_204070527.1">
    <property type="nucleotide sequence ID" value="NZ_BOOS01000037.1"/>
</dbReference>
<dbReference type="SUPFAM" id="SSF56176">
    <property type="entry name" value="FAD-binding/transporter-associated domain-like"/>
    <property type="match status" value="1"/>
</dbReference>
<dbReference type="Pfam" id="PF08031">
    <property type="entry name" value="BBE"/>
    <property type="match status" value="1"/>
</dbReference>
<keyword evidence="3" id="KW-0285">Flavoprotein</keyword>
<evidence type="ECO:0000256" key="3">
    <source>
        <dbReference type="ARBA" id="ARBA00022630"/>
    </source>
</evidence>
<dbReference type="Gene3D" id="3.30.465.10">
    <property type="match status" value="1"/>
</dbReference>
<dbReference type="InterPro" id="IPR016164">
    <property type="entry name" value="FAD-linked_Oxase-like_C"/>
</dbReference>
<dbReference type="InterPro" id="IPR050416">
    <property type="entry name" value="FAD-linked_Oxidoreductase"/>
</dbReference>
<evidence type="ECO:0000256" key="4">
    <source>
        <dbReference type="ARBA" id="ARBA00022827"/>
    </source>
</evidence>
<comment type="caution">
    <text evidence="7">The sequence shown here is derived from an EMBL/GenBank/DDBJ whole genome shotgun (WGS) entry which is preliminary data.</text>
</comment>
<dbReference type="GO" id="GO:0071949">
    <property type="term" value="F:FAD binding"/>
    <property type="evidence" value="ECO:0007669"/>
    <property type="project" value="InterPro"/>
</dbReference>
<dbReference type="InterPro" id="IPR012951">
    <property type="entry name" value="BBE"/>
</dbReference>
<proteinExistence type="inferred from homology"/>
<evidence type="ECO:0000256" key="5">
    <source>
        <dbReference type="ARBA" id="ARBA00023002"/>
    </source>
</evidence>
<dbReference type="InterPro" id="IPR016166">
    <property type="entry name" value="FAD-bd_PCMH"/>
</dbReference>
<evidence type="ECO:0000313" key="8">
    <source>
        <dbReference type="Proteomes" id="UP000588112"/>
    </source>
</evidence>
<gene>
    <name evidence="7" type="ORF">BJ981_001733</name>
</gene>
<accession>A0A7W9DPG4</accession>
<feature type="domain" description="FAD-binding PCMH-type" evidence="6">
    <location>
        <begin position="32"/>
        <end position="203"/>
    </location>
</feature>
<dbReference type="InterPro" id="IPR006093">
    <property type="entry name" value="Oxy_OxRdtase_FAD_BS"/>
</dbReference>
<keyword evidence="8" id="KW-1185">Reference proteome</keyword>
<dbReference type="Proteomes" id="UP000588112">
    <property type="component" value="Unassembled WGS sequence"/>
</dbReference>
<comment type="cofactor">
    <cofactor evidence="1">
        <name>FAD</name>
        <dbReference type="ChEBI" id="CHEBI:57692"/>
    </cofactor>
</comment>
<dbReference type="Gene3D" id="3.40.462.20">
    <property type="match status" value="1"/>
</dbReference>
<dbReference type="PANTHER" id="PTHR42973">
    <property type="entry name" value="BINDING OXIDOREDUCTASE, PUTATIVE (AFU_ORTHOLOGUE AFUA_1G17690)-RELATED"/>
    <property type="match status" value="1"/>
</dbReference>
<name>A0A7W9DPG4_9ACTN</name>
<keyword evidence="5" id="KW-0560">Oxidoreductase</keyword>
<dbReference type="InterPro" id="IPR016167">
    <property type="entry name" value="FAD-bd_PCMH_sub1"/>
</dbReference>
<dbReference type="Gene3D" id="3.30.43.10">
    <property type="entry name" value="Uridine Diphospho-n-acetylenolpyruvylglucosamine Reductase, domain 2"/>
    <property type="match status" value="1"/>
</dbReference>
<reference evidence="7 8" key="1">
    <citation type="submission" date="2020-08" db="EMBL/GenBank/DDBJ databases">
        <title>Sequencing the genomes of 1000 actinobacteria strains.</title>
        <authorList>
            <person name="Klenk H.-P."/>
        </authorList>
    </citation>
    <scope>NUCLEOTIDE SEQUENCE [LARGE SCALE GENOMIC DNA]</scope>
    <source>
        <strain evidence="7 8">DSM 45790</strain>
    </source>
</reference>
<evidence type="ECO:0000256" key="2">
    <source>
        <dbReference type="ARBA" id="ARBA00005466"/>
    </source>
</evidence>
<dbReference type="Pfam" id="PF01565">
    <property type="entry name" value="FAD_binding_4"/>
    <property type="match status" value="1"/>
</dbReference>
<dbReference type="SUPFAM" id="SSF55103">
    <property type="entry name" value="FAD-linked oxidases, C-terminal domain"/>
    <property type="match status" value="1"/>
</dbReference>
<dbReference type="PROSITE" id="PS00862">
    <property type="entry name" value="OX2_COVAL_FAD"/>
    <property type="match status" value="1"/>
</dbReference>
<evidence type="ECO:0000259" key="6">
    <source>
        <dbReference type="PROSITE" id="PS51387"/>
    </source>
</evidence>
<evidence type="ECO:0000256" key="1">
    <source>
        <dbReference type="ARBA" id="ARBA00001974"/>
    </source>
</evidence>
<evidence type="ECO:0000313" key="7">
    <source>
        <dbReference type="EMBL" id="MBB5626034.1"/>
    </source>
</evidence>